<evidence type="ECO:0000313" key="2">
    <source>
        <dbReference type="Proteomes" id="UP000030826"/>
    </source>
</evidence>
<proteinExistence type="predicted"/>
<comment type="caution">
    <text evidence="1">The sequence shown here is derived from an EMBL/GenBank/DDBJ whole genome shotgun (WGS) entry which is preliminary data.</text>
</comment>
<dbReference type="EMBL" id="JRFJ01000007">
    <property type="protein sequence ID" value="KHJ53189.1"/>
    <property type="molecule type" value="Genomic_DNA"/>
</dbReference>
<protein>
    <submittedName>
        <fullName evidence="1">Uncharacterized protein</fullName>
    </submittedName>
</protein>
<organism evidence="1 2">
    <name type="scientific">Aureimonas altamirensis</name>
    <dbReference type="NCBI Taxonomy" id="370622"/>
    <lineage>
        <taxon>Bacteria</taxon>
        <taxon>Pseudomonadati</taxon>
        <taxon>Pseudomonadota</taxon>
        <taxon>Alphaproteobacteria</taxon>
        <taxon>Hyphomicrobiales</taxon>
        <taxon>Aurantimonadaceae</taxon>
        <taxon>Aureimonas</taxon>
    </lineage>
</organism>
<evidence type="ECO:0000313" key="1">
    <source>
        <dbReference type="EMBL" id="KHJ53189.1"/>
    </source>
</evidence>
<name>A0A0B1PYN1_9HYPH</name>
<sequence>MGLPTVAMGILGALISPLAAAGLLLTPSFVPNALAGMALGQALRKRIRPTAFRRGFSICLLLPGGEMPARSIRAGTGQTLNDFARIVRRSSTEARNPGSNSA</sequence>
<dbReference type="AlphaFoldDB" id="A0A0B1PYN1"/>
<dbReference type="Proteomes" id="UP000030826">
    <property type="component" value="Unassembled WGS sequence"/>
</dbReference>
<accession>A0A0B1PYN1</accession>
<gene>
    <name evidence="1" type="ORF">LA66_19465</name>
</gene>
<reference evidence="1 2" key="1">
    <citation type="submission" date="2014-09" db="EMBL/GenBank/DDBJ databases">
        <title>Isolation and characterization of Aurantimonas altamirensis ON-56566 from clinical sample following a dog bite.</title>
        <authorList>
            <person name="Eshaghi A."/>
            <person name="Li A."/>
            <person name="Shahinas D."/>
            <person name="Bahn P."/>
            <person name="Kus J.V."/>
            <person name="Patel S.N."/>
        </authorList>
    </citation>
    <scope>NUCLEOTIDE SEQUENCE [LARGE SCALE GENOMIC DNA]</scope>
    <source>
        <strain evidence="1 2">ON-56566</strain>
    </source>
</reference>